<reference evidence="6 7" key="1">
    <citation type="submission" date="2023-07" db="EMBL/GenBank/DDBJ databases">
        <title>Sorghum-associated microbial communities from plants grown in Nebraska, USA.</title>
        <authorList>
            <person name="Schachtman D."/>
        </authorList>
    </citation>
    <scope>NUCLEOTIDE SEQUENCE [LARGE SCALE GENOMIC DNA]</scope>
    <source>
        <strain evidence="6 7">BE248</strain>
    </source>
</reference>
<evidence type="ECO:0000256" key="4">
    <source>
        <dbReference type="PROSITE-ProRule" id="PRU00335"/>
    </source>
</evidence>
<dbReference type="InterPro" id="IPR001647">
    <property type="entry name" value="HTH_TetR"/>
</dbReference>
<name>A0ABU1UL27_9ACTN</name>
<dbReference type="RefSeq" id="WP_309966825.1">
    <property type="nucleotide sequence ID" value="NZ_JAVDWH010000001.1"/>
</dbReference>
<dbReference type="EMBL" id="JAVDWH010000001">
    <property type="protein sequence ID" value="MDR7085860.1"/>
    <property type="molecule type" value="Genomic_DNA"/>
</dbReference>
<accession>A0ABU1UL27</accession>
<evidence type="ECO:0000256" key="3">
    <source>
        <dbReference type="ARBA" id="ARBA00023163"/>
    </source>
</evidence>
<dbReference type="SUPFAM" id="SSF46689">
    <property type="entry name" value="Homeodomain-like"/>
    <property type="match status" value="1"/>
</dbReference>
<sequence>MATGKRMKAADRRILILEAAQEEYGRAGMHATSVEVIADRAGVSQPYIFRLFGTKNDLMAAVIEHHTAKLRQAFRDAVDQRDPETSPLEAMALAYLGFMNEDVNSLRCQLHTWAAASDPAIKDVAQRTYREIWEDIAELSGATADEVRDFMGHGMLLTVLASLDLTDLFGDPLAVVKEY</sequence>
<dbReference type="InterPro" id="IPR009057">
    <property type="entry name" value="Homeodomain-like_sf"/>
</dbReference>
<keyword evidence="1" id="KW-0805">Transcription regulation</keyword>
<evidence type="ECO:0000259" key="5">
    <source>
        <dbReference type="PROSITE" id="PS50977"/>
    </source>
</evidence>
<dbReference type="Gene3D" id="1.10.357.10">
    <property type="entry name" value="Tetracycline Repressor, domain 2"/>
    <property type="match status" value="1"/>
</dbReference>
<dbReference type="Proteomes" id="UP001257739">
    <property type="component" value="Unassembled WGS sequence"/>
</dbReference>
<dbReference type="PROSITE" id="PS50977">
    <property type="entry name" value="HTH_TETR_2"/>
    <property type="match status" value="1"/>
</dbReference>
<proteinExistence type="predicted"/>
<dbReference type="InterPro" id="IPR050109">
    <property type="entry name" value="HTH-type_TetR-like_transc_reg"/>
</dbReference>
<evidence type="ECO:0000256" key="2">
    <source>
        <dbReference type="ARBA" id="ARBA00023125"/>
    </source>
</evidence>
<protein>
    <submittedName>
        <fullName evidence="6">AcrR family transcriptional regulator</fullName>
    </submittedName>
</protein>
<dbReference type="PANTHER" id="PTHR30055">
    <property type="entry name" value="HTH-TYPE TRANSCRIPTIONAL REGULATOR RUTR"/>
    <property type="match status" value="1"/>
</dbReference>
<keyword evidence="2 4" id="KW-0238">DNA-binding</keyword>
<organism evidence="6 7">
    <name type="scientific">Aeromicrobium panaciterrae</name>
    <dbReference type="NCBI Taxonomy" id="363861"/>
    <lineage>
        <taxon>Bacteria</taxon>
        <taxon>Bacillati</taxon>
        <taxon>Actinomycetota</taxon>
        <taxon>Actinomycetes</taxon>
        <taxon>Propionibacteriales</taxon>
        <taxon>Nocardioidaceae</taxon>
        <taxon>Aeromicrobium</taxon>
    </lineage>
</organism>
<gene>
    <name evidence="6" type="ORF">J2X11_000699</name>
</gene>
<evidence type="ECO:0000313" key="6">
    <source>
        <dbReference type="EMBL" id="MDR7085860.1"/>
    </source>
</evidence>
<dbReference type="PANTHER" id="PTHR30055:SF234">
    <property type="entry name" value="HTH-TYPE TRANSCRIPTIONAL REGULATOR BETI"/>
    <property type="match status" value="1"/>
</dbReference>
<dbReference type="Pfam" id="PF00440">
    <property type="entry name" value="TetR_N"/>
    <property type="match status" value="1"/>
</dbReference>
<evidence type="ECO:0000313" key="7">
    <source>
        <dbReference type="Proteomes" id="UP001257739"/>
    </source>
</evidence>
<feature type="DNA-binding region" description="H-T-H motif" evidence="4">
    <location>
        <begin position="33"/>
        <end position="52"/>
    </location>
</feature>
<keyword evidence="3" id="KW-0804">Transcription</keyword>
<comment type="caution">
    <text evidence="6">The sequence shown here is derived from an EMBL/GenBank/DDBJ whole genome shotgun (WGS) entry which is preliminary data.</text>
</comment>
<keyword evidence="7" id="KW-1185">Reference proteome</keyword>
<evidence type="ECO:0000256" key="1">
    <source>
        <dbReference type="ARBA" id="ARBA00023015"/>
    </source>
</evidence>
<dbReference type="PRINTS" id="PR00455">
    <property type="entry name" value="HTHTETR"/>
</dbReference>
<feature type="domain" description="HTH tetR-type" evidence="5">
    <location>
        <begin position="10"/>
        <end position="70"/>
    </location>
</feature>